<organism evidence="4 5">
    <name type="scientific">Monosiga brevicollis</name>
    <name type="common">Choanoflagellate</name>
    <dbReference type="NCBI Taxonomy" id="81824"/>
    <lineage>
        <taxon>Eukaryota</taxon>
        <taxon>Choanoflagellata</taxon>
        <taxon>Craspedida</taxon>
        <taxon>Salpingoecidae</taxon>
        <taxon>Monosiga</taxon>
    </lineage>
</organism>
<dbReference type="GeneID" id="5890035"/>
<name>A9UVT3_MONBE</name>
<feature type="compositionally biased region" description="Polar residues" evidence="2">
    <location>
        <begin position="505"/>
        <end position="519"/>
    </location>
</feature>
<evidence type="ECO:0000313" key="5">
    <source>
        <dbReference type="Proteomes" id="UP000001357"/>
    </source>
</evidence>
<proteinExistence type="predicted"/>
<dbReference type="InterPro" id="IPR007527">
    <property type="entry name" value="Znf_SWIM"/>
</dbReference>
<feature type="region of interest" description="Disordered" evidence="2">
    <location>
        <begin position="643"/>
        <end position="665"/>
    </location>
</feature>
<keyword evidence="5" id="KW-1185">Reference proteome</keyword>
<protein>
    <recommendedName>
        <fullName evidence="3">SWIM-type domain-containing protein</fullName>
    </recommendedName>
</protein>
<keyword evidence="1" id="KW-0862">Zinc</keyword>
<evidence type="ECO:0000256" key="2">
    <source>
        <dbReference type="SAM" id="MobiDB-lite"/>
    </source>
</evidence>
<evidence type="ECO:0000313" key="4">
    <source>
        <dbReference type="EMBL" id="EDQ90643.1"/>
    </source>
</evidence>
<feature type="compositionally biased region" description="Basic residues" evidence="2">
    <location>
        <begin position="605"/>
        <end position="614"/>
    </location>
</feature>
<feature type="compositionally biased region" description="Polar residues" evidence="2">
    <location>
        <begin position="580"/>
        <end position="589"/>
    </location>
</feature>
<gene>
    <name evidence="4" type="ORF">MONBRDRAFT_7063</name>
</gene>
<keyword evidence="1" id="KW-0479">Metal-binding</keyword>
<keyword evidence="1" id="KW-0863">Zinc-finger</keyword>
<dbReference type="PROSITE" id="PS50966">
    <property type="entry name" value="ZF_SWIM"/>
    <property type="match status" value="1"/>
</dbReference>
<dbReference type="KEGG" id="mbr:MONBRDRAFT_7063"/>
<accession>A9UVT3</accession>
<feature type="region of interest" description="Disordered" evidence="2">
    <location>
        <begin position="503"/>
        <end position="562"/>
    </location>
</feature>
<dbReference type="Proteomes" id="UP000001357">
    <property type="component" value="Unassembled WGS sequence"/>
</dbReference>
<dbReference type="RefSeq" id="XP_001744694.1">
    <property type="nucleotide sequence ID" value="XM_001744642.1"/>
</dbReference>
<evidence type="ECO:0000256" key="1">
    <source>
        <dbReference type="PROSITE-ProRule" id="PRU00325"/>
    </source>
</evidence>
<dbReference type="EMBL" id="CH991547">
    <property type="protein sequence ID" value="EDQ90643.1"/>
    <property type="molecule type" value="Genomic_DNA"/>
</dbReference>
<evidence type="ECO:0000259" key="3">
    <source>
        <dbReference type="PROSITE" id="PS50966"/>
    </source>
</evidence>
<sequence length="856" mass="92690">MVQVVLIVAAPFCSPSLVARCHYLDHAYVSNLDWDKRQGGVQVRLDHDVLQEVVEHLHNANHVCLYHTELRHPDLAETYMSRLLKLTQVPIQFRIHHLESQAGQGQTLLQGYWHTGLLARALLLEPHQNPVQIRASGTLPHQLSHALERDLMLLDNDRAKADSTRTEGASVAATTTTTTTTTMPLLPSPTVFVELAGFLRLSEHERSTVANALLLWMARFSNQDQPAGRGWRHQVTFQEVLLRPSSLTHHRFRSTGSASTSQADCPTTAPGMGDALRYLALYTPCTFAAQSHYKAGTRKDAHVPLNLDVRVLLEPECCAPPARAWPLLLAGAPGETSSEVMLHHQDMLLGLVVDNPALVERVAGLILQAAHRTDAQALSPIYQWPQESPSPSPLNSTTLPEQTHDDARILSADIMARCGSEAVFQRAQACRQWLGTVTTDAPRTTWCATALGTHEERYKVQVVLSSTAVQHFTCTCPASRGLFMCKHAAALALQALELPQGDVDTASSTRHSTPISTDSDLGVEDARKLADSSQSPAVSTRTPAFDPRAAPASSRGEALPPDLGSCTVRNACGSATNAAATLQTDPSTRQARDIAVLPSAAERPRSKKDKRGHRAWSTSGLPSPDQARPRRALPLMFQTRPLRADEETTRTQRRHAPNTKTGAPKVTPLACAAATEEPRTDAEPQASQGSVSIAVLRAALQIARHRGVTGCALFVNHTGSTASTRLKTHHDSQSAQKPVDDVEPQPGLRIMEPDPPSKRASITTTSSTNPVPDDLEEATLDVDRDVDVGVTQDIDEDPKASAIGTREMRDDPVDLGPSTGRSGHSLGSDAPPLYNTQAESGPHAIADQDFSDDLFG</sequence>
<feature type="compositionally biased region" description="Polar residues" evidence="2">
    <location>
        <begin position="531"/>
        <end position="542"/>
    </location>
</feature>
<reference evidence="4 5" key="1">
    <citation type="journal article" date="2008" name="Nature">
        <title>The genome of the choanoflagellate Monosiga brevicollis and the origin of metazoans.</title>
        <authorList>
            <consortium name="JGI Sequencing"/>
            <person name="King N."/>
            <person name="Westbrook M.J."/>
            <person name="Young S.L."/>
            <person name="Kuo A."/>
            <person name="Abedin M."/>
            <person name="Chapman J."/>
            <person name="Fairclough S."/>
            <person name="Hellsten U."/>
            <person name="Isogai Y."/>
            <person name="Letunic I."/>
            <person name="Marr M."/>
            <person name="Pincus D."/>
            <person name="Putnam N."/>
            <person name="Rokas A."/>
            <person name="Wright K.J."/>
            <person name="Zuzow R."/>
            <person name="Dirks W."/>
            <person name="Good M."/>
            <person name="Goodstein D."/>
            <person name="Lemons D."/>
            <person name="Li W."/>
            <person name="Lyons J.B."/>
            <person name="Morris A."/>
            <person name="Nichols S."/>
            <person name="Richter D.J."/>
            <person name="Salamov A."/>
            <person name="Bork P."/>
            <person name="Lim W.A."/>
            <person name="Manning G."/>
            <person name="Miller W.T."/>
            <person name="McGinnis W."/>
            <person name="Shapiro H."/>
            <person name="Tjian R."/>
            <person name="Grigoriev I.V."/>
            <person name="Rokhsar D."/>
        </authorList>
    </citation>
    <scope>NUCLEOTIDE SEQUENCE [LARGE SCALE GENOMIC DNA]</scope>
    <source>
        <strain evidence="5">MX1 / ATCC 50154</strain>
    </source>
</reference>
<feature type="compositionally biased region" description="Polar residues" evidence="2">
    <location>
        <begin position="760"/>
        <end position="770"/>
    </location>
</feature>
<dbReference type="AlphaFoldDB" id="A9UVT3"/>
<dbReference type="GO" id="GO:0008270">
    <property type="term" value="F:zinc ion binding"/>
    <property type="evidence" value="ECO:0007669"/>
    <property type="project" value="UniProtKB-KW"/>
</dbReference>
<feature type="region of interest" description="Disordered" evidence="2">
    <location>
        <begin position="580"/>
        <end position="631"/>
    </location>
</feature>
<feature type="domain" description="SWIM-type" evidence="3">
    <location>
        <begin position="458"/>
        <end position="496"/>
    </location>
</feature>
<feature type="region of interest" description="Disordered" evidence="2">
    <location>
        <begin position="723"/>
        <end position="856"/>
    </location>
</feature>
<dbReference type="InParanoid" id="A9UVT3"/>